<dbReference type="Gene3D" id="2.40.70.10">
    <property type="entry name" value="Acid Proteases"/>
    <property type="match status" value="1"/>
</dbReference>
<protein>
    <recommendedName>
        <fullName evidence="4">Gag-pro-like protein</fullName>
    </recommendedName>
</protein>
<keyword evidence="2" id="KW-1185">Reference proteome</keyword>
<reference evidence="3" key="2">
    <citation type="submission" date="2025-08" db="UniProtKB">
        <authorList>
            <consortium name="RefSeq"/>
        </authorList>
    </citation>
    <scope>IDENTIFICATION</scope>
</reference>
<evidence type="ECO:0000313" key="3">
    <source>
        <dbReference type="RefSeq" id="XP_040955952.1"/>
    </source>
</evidence>
<evidence type="ECO:0000256" key="1">
    <source>
        <dbReference type="SAM" id="MobiDB-lite"/>
    </source>
</evidence>
<sequence>MTAEIIENVVRNGKIDAGENFIRPTSRKKEGEVNNVSTYNKEYSNSITVGSPRTVATSHQGPPRQGSNSRAERPQFTPIPITYRELYQNLFNAHVVAPFYLKPMQPPFPKWYDANAQCEYHAGITGNSIENCTAFKKVVERLIKMGIVKLDDPSGPNVAGNPLPDHTNKGVNVIAEDESKKIKTDVMEEFEEREVCASEERPVARLQKINHPVVIISQPRSNEAGIQIPSKVIIQKPVPFSYKDKKKVPWNYDCNVTILGERNPINASVESNDNGFYICSGRCYDLATSKAEPVKEKAPVVEQKKEKAIRLESPVNEPVTESEAREFLKFLKHSEYSVIEQLRKQPTRISVLTLLLSSEVHRNALMKVLNETYVANNISVNKLDRMVGNVSADNFIFFNDDEIPSGGMGSTKALHITTHCNGYMLLGVLIDNGSALNILPLSILNRLPVDSSYMKTCQNIVRVFDGTERRVMGRIEIPLLIGPSTYEVDFLVMDIKPSYNCLLGRPWIHSAGAVPSSLHQKLKLVTEGRLVTINVEEDIIAAVTSDAPYVGTEEEAIECSF</sequence>
<accession>A0ABM3AM77</accession>
<dbReference type="CDD" id="cd00303">
    <property type="entry name" value="retropepsin_like"/>
    <property type="match status" value="1"/>
</dbReference>
<name>A0ABM3AM77_GOSHI</name>
<gene>
    <name evidence="3" type="primary">LOC107907246</name>
</gene>
<dbReference type="Proteomes" id="UP000818029">
    <property type="component" value="Chromosome D08"/>
</dbReference>
<dbReference type="PANTHER" id="PTHR32108">
    <property type="entry name" value="DNA-DIRECTED RNA POLYMERASE SUBUNIT ALPHA"/>
    <property type="match status" value="1"/>
</dbReference>
<dbReference type="PANTHER" id="PTHR32108:SF5">
    <property type="entry name" value="DYNACTIN SUBUNIT 1-LIKE"/>
    <property type="match status" value="1"/>
</dbReference>
<reference evidence="2" key="1">
    <citation type="journal article" date="2020" name="Nat. Genet.">
        <title>Genomic diversifications of five Gossypium allopolyploid species and their impact on cotton improvement.</title>
        <authorList>
            <person name="Chen Z.J."/>
            <person name="Sreedasyam A."/>
            <person name="Ando A."/>
            <person name="Song Q."/>
            <person name="De Santiago L.M."/>
            <person name="Hulse-Kemp A.M."/>
            <person name="Ding M."/>
            <person name="Ye W."/>
            <person name="Kirkbride R.C."/>
            <person name="Jenkins J."/>
            <person name="Plott C."/>
            <person name="Lovell J."/>
            <person name="Lin Y.M."/>
            <person name="Vaughn R."/>
            <person name="Liu B."/>
            <person name="Simpson S."/>
            <person name="Scheffler B.E."/>
            <person name="Wen L."/>
            <person name="Saski C.A."/>
            <person name="Grover C.E."/>
            <person name="Hu G."/>
            <person name="Conover J.L."/>
            <person name="Carlson J.W."/>
            <person name="Shu S."/>
            <person name="Boston L.B."/>
            <person name="Williams M."/>
            <person name="Peterson D.G."/>
            <person name="McGee K."/>
            <person name="Jones D.C."/>
            <person name="Wendel J.F."/>
            <person name="Stelly D.M."/>
            <person name="Grimwood J."/>
            <person name="Schmutz J."/>
        </authorList>
    </citation>
    <scope>NUCLEOTIDE SEQUENCE [LARGE SCALE GENOMIC DNA]</scope>
    <source>
        <strain evidence="2">cv. TM-1</strain>
    </source>
</reference>
<evidence type="ECO:0008006" key="4">
    <source>
        <dbReference type="Google" id="ProtNLM"/>
    </source>
</evidence>
<proteinExistence type="predicted"/>
<feature type="compositionally biased region" description="Polar residues" evidence="1">
    <location>
        <begin position="47"/>
        <end position="69"/>
    </location>
</feature>
<feature type="region of interest" description="Disordered" evidence="1">
    <location>
        <begin position="47"/>
        <end position="75"/>
    </location>
</feature>
<dbReference type="RefSeq" id="XP_040955952.1">
    <property type="nucleotide sequence ID" value="XM_041100018.1"/>
</dbReference>
<dbReference type="GeneID" id="107907246"/>
<organism evidence="2 3">
    <name type="scientific">Gossypium hirsutum</name>
    <name type="common">Upland cotton</name>
    <name type="synonym">Gossypium mexicanum</name>
    <dbReference type="NCBI Taxonomy" id="3635"/>
    <lineage>
        <taxon>Eukaryota</taxon>
        <taxon>Viridiplantae</taxon>
        <taxon>Streptophyta</taxon>
        <taxon>Embryophyta</taxon>
        <taxon>Tracheophyta</taxon>
        <taxon>Spermatophyta</taxon>
        <taxon>Magnoliopsida</taxon>
        <taxon>eudicotyledons</taxon>
        <taxon>Gunneridae</taxon>
        <taxon>Pentapetalae</taxon>
        <taxon>rosids</taxon>
        <taxon>malvids</taxon>
        <taxon>Malvales</taxon>
        <taxon>Malvaceae</taxon>
        <taxon>Malvoideae</taxon>
        <taxon>Gossypium</taxon>
    </lineage>
</organism>
<dbReference type="InterPro" id="IPR021109">
    <property type="entry name" value="Peptidase_aspartic_dom_sf"/>
</dbReference>
<evidence type="ECO:0000313" key="2">
    <source>
        <dbReference type="Proteomes" id="UP000818029"/>
    </source>
</evidence>